<gene>
    <name evidence="1" type="ORF">P7H09_15060</name>
    <name evidence="2" type="ORF">P7H09_19305</name>
</gene>
<evidence type="ECO:0000313" key="2">
    <source>
        <dbReference type="EMBL" id="MDT2253330.1"/>
    </source>
</evidence>
<name>A0AAP5N2J0_9BACL</name>
<comment type="caution">
    <text evidence="1">The sequence shown here is derived from an EMBL/GenBank/DDBJ whole genome shotgun (WGS) entry which is preliminary data.</text>
</comment>
<dbReference type="EMBL" id="JARQGV010000004">
    <property type="protein sequence ID" value="MDT2253330.1"/>
    <property type="molecule type" value="Genomic_DNA"/>
</dbReference>
<reference evidence="1" key="1">
    <citation type="journal article" date="2023" name="J. Vet. Diagn. Invest.">
        <title>Oxytetracycline-resistant Paenibacillus larvae identified in commercial beekeeping operations in Saskatchewan using pooled honey sampling.</title>
        <authorList>
            <person name="Obshta O."/>
            <person name="Zabrodski M.W."/>
            <person name="Soomro T."/>
            <person name="Wilson G."/>
            <person name="Masood F."/>
            <person name="Thebeau J."/>
            <person name="Silva M.C.B."/>
            <person name="Biganski S."/>
            <person name="Kozii I.V."/>
            <person name="Koziy R.V."/>
            <person name="Raza M.F."/>
            <person name="Jose M.S."/>
            <person name="Simko E."/>
            <person name="Wood S.C."/>
        </authorList>
    </citation>
    <scope>NUCLEOTIDE SEQUENCE</scope>
    <source>
        <strain evidence="1">PL001</strain>
    </source>
</reference>
<dbReference type="RefSeq" id="WP_036654632.1">
    <property type="nucleotide sequence ID" value="NZ_CBCRXL010000029.1"/>
</dbReference>
<reference evidence="1" key="2">
    <citation type="submission" date="2023-03" db="EMBL/GenBank/DDBJ databases">
        <authorList>
            <person name="Obshta O."/>
            <person name="Zabrodski M.W."/>
            <person name="Soomro T."/>
            <person name="Wilson G."/>
            <person name="Masood F."/>
            <person name="Thebeau J."/>
            <person name="Bezerra Da Silva M.C."/>
            <person name="Raza F."/>
            <person name="Biganski S."/>
            <person name="Jose M."/>
            <person name="Camilli M."/>
            <person name="Kozii I.V."/>
            <person name="Kozii R.V."/>
            <person name="Simko E."/>
            <person name="Wood S.C."/>
        </authorList>
    </citation>
    <scope>NUCLEOTIDE SEQUENCE</scope>
    <source>
        <strain evidence="1">PL001</strain>
    </source>
</reference>
<evidence type="ECO:0000313" key="3">
    <source>
        <dbReference type="Proteomes" id="UP001259239"/>
    </source>
</evidence>
<sequence>MPPADADRVSTEIEDGGGDPIYTIDDFLRDCAVTLGVPQKVVEDEYYILDLPDILAKTREYRAAEELRRMQMLLAASGRQLPEEEYKRYIIAMQKAAGINEADEEQRFSRERMDELRAFTDKYMR</sequence>
<dbReference type="Proteomes" id="UP001259239">
    <property type="component" value="Unassembled WGS sequence"/>
</dbReference>
<proteinExistence type="predicted"/>
<dbReference type="EMBL" id="JARQGV010000004">
    <property type="protein sequence ID" value="MDT2252538.1"/>
    <property type="molecule type" value="Genomic_DNA"/>
</dbReference>
<evidence type="ECO:0000313" key="1">
    <source>
        <dbReference type="EMBL" id="MDT2252538.1"/>
    </source>
</evidence>
<organism evidence="1 3">
    <name type="scientific">Paenibacillus larvae</name>
    <dbReference type="NCBI Taxonomy" id="1464"/>
    <lineage>
        <taxon>Bacteria</taxon>
        <taxon>Bacillati</taxon>
        <taxon>Bacillota</taxon>
        <taxon>Bacilli</taxon>
        <taxon>Bacillales</taxon>
        <taxon>Paenibacillaceae</taxon>
        <taxon>Paenibacillus</taxon>
    </lineage>
</organism>
<accession>A0AAP5N2J0</accession>
<protein>
    <submittedName>
        <fullName evidence="1">Uncharacterized protein</fullName>
    </submittedName>
</protein>
<dbReference type="AlphaFoldDB" id="A0AAP5N2J0"/>